<dbReference type="EMBL" id="JAPDSH010000001">
    <property type="protein sequence ID" value="MDF0479127.1"/>
    <property type="molecule type" value="Genomic_DNA"/>
</dbReference>
<dbReference type="Pfam" id="PF00465">
    <property type="entry name" value="Fe-ADH"/>
    <property type="match status" value="1"/>
</dbReference>
<dbReference type="InterPro" id="IPR056798">
    <property type="entry name" value="ADH_Fe_C"/>
</dbReference>
<evidence type="ECO:0000259" key="3">
    <source>
        <dbReference type="Pfam" id="PF25137"/>
    </source>
</evidence>
<accession>A0ABT5WZP3</accession>
<gene>
    <name evidence="4" type="ORF">OL233_02405</name>
</gene>
<dbReference type="InterPro" id="IPR001670">
    <property type="entry name" value="ADH_Fe/GldA"/>
</dbReference>
<organism evidence="4 5">
    <name type="scientific">Vagococcus proximus</name>
    <dbReference type="NCBI Taxonomy" id="2991417"/>
    <lineage>
        <taxon>Bacteria</taxon>
        <taxon>Bacillati</taxon>
        <taxon>Bacillota</taxon>
        <taxon>Bacilli</taxon>
        <taxon>Lactobacillales</taxon>
        <taxon>Enterococcaceae</taxon>
        <taxon>Vagococcus</taxon>
    </lineage>
</organism>
<proteinExistence type="predicted"/>
<dbReference type="InterPro" id="IPR039697">
    <property type="entry name" value="Alcohol_dehydrogenase_Fe"/>
</dbReference>
<evidence type="ECO:0000256" key="1">
    <source>
        <dbReference type="ARBA" id="ARBA00023002"/>
    </source>
</evidence>
<dbReference type="Pfam" id="PF25137">
    <property type="entry name" value="ADH_Fe_C"/>
    <property type="match status" value="1"/>
</dbReference>
<sequence>MKQLNFNTNIFIGENSLDCLKTYSNERIFIVTDGFLVESKLIDFITDNINDTNTVEVYTDVVPDPVVDNVVGGVEKLDAFKPTLLIAFGGGSAIDAAKAMKLFGIKLGKFEQLTLIVIPTTSGTGSEVTNFSVITNPKENLKHPLVDDLLQPDKAILDTRLVRTVPPHITADTGMDVLTHALEAYVSTEANDFSDALAEKAISLIFNYLERAFVNGDDMEAREKVHYASCLAGIAFNQASLGLCHGIAHTIGGKFHMPHGRINAILLPSIIEFNSDKCNIAMTKYADIAQKNNLSTGSGKMAVRQLVNRIKKLRQSLAIPTNFVEMGESQETLKPHLDTIGKEAIQDPTTATNPIQPTEEEVVAIIKPLFSK</sequence>
<evidence type="ECO:0000313" key="4">
    <source>
        <dbReference type="EMBL" id="MDF0479127.1"/>
    </source>
</evidence>
<keyword evidence="5" id="KW-1185">Reference proteome</keyword>
<dbReference type="SUPFAM" id="SSF56796">
    <property type="entry name" value="Dehydroquinate synthase-like"/>
    <property type="match status" value="1"/>
</dbReference>
<dbReference type="InterPro" id="IPR018211">
    <property type="entry name" value="ADH_Fe_CS"/>
</dbReference>
<protein>
    <submittedName>
        <fullName evidence="4">Iron-containing alcohol dehydrogenase</fullName>
    </submittedName>
</protein>
<keyword evidence="1" id="KW-0560">Oxidoreductase</keyword>
<evidence type="ECO:0000259" key="2">
    <source>
        <dbReference type="Pfam" id="PF00465"/>
    </source>
</evidence>
<dbReference type="RefSeq" id="WP_275470770.1">
    <property type="nucleotide sequence ID" value="NZ_JAPDSH010000001.1"/>
</dbReference>
<dbReference type="PANTHER" id="PTHR11496:SF83">
    <property type="entry name" value="HYDROXYACID-OXOACID TRANSHYDROGENASE, MITOCHONDRIAL"/>
    <property type="match status" value="1"/>
</dbReference>
<dbReference type="CDD" id="cd08180">
    <property type="entry name" value="PDD"/>
    <property type="match status" value="1"/>
</dbReference>
<dbReference type="PROSITE" id="PS00913">
    <property type="entry name" value="ADH_IRON_1"/>
    <property type="match status" value="1"/>
</dbReference>
<evidence type="ECO:0000313" key="5">
    <source>
        <dbReference type="Proteomes" id="UP001147148"/>
    </source>
</evidence>
<name>A0ABT5WZP3_9ENTE</name>
<dbReference type="Proteomes" id="UP001147148">
    <property type="component" value="Unassembled WGS sequence"/>
</dbReference>
<comment type="caution">
    <text evidence="4">The sequence shown here is derived from an EMBL/GenBank/DDBJ whole genome shotgun (WGS) entry which is preliminary data.</text>
</comment>
<reference evidence="4" key="1">
    <citation type="submission" date="2022-10" db="EMBL/GenBank/DDBJ databases">
        <title>Vagococcus sp. isolated from poultry meat.</title>
        <authorList>
            <person name="Johansson P."/>
            <person name="Bjorkroth J."/>
        </authorList>
    </citation>
    <scope>NUCLEOTIDE SEQUENCE</scope>
    <source>
        <strain evidence="4">PNs007</strain>
    </source>
</reference>
<feature type="domain" description="Fe-containing alcohol dehydrogenase-like C-terminal" evidence="3">
    <location>
        <begin position="170"/>
        <end position="367"/>
    </location>
</feature>
<dbReference type="PANTHER" id="PTHR11496">
    <property type="entry name" value="ALCOHOL DEHYDROGENASE"/>
    <property type="match status" value="1"/>
</dbReference>
<dbReference type="Gene3D" id="1.20.1090.10">
    <property type="entry name" value="Dehydroquinate synthase-like - alpha domain"/>
    <property type="match status" value="1"/>
</dbReference>
<feature type="domain" description="Alcohol dehydrogenase iron-type/glycerol dehydrogenase GldA" evidence="2">
    <location>
        <begin position="8"/>
        <end position="159"/>
    </location>
</feature>
<dbReference type="Gene3D" id="3.40.50.1970">
    <property type="match status" value="1"/>
</dbReference>